<keyword evidence="2" id="KW-1185">Reference proteome</keyword>
<name>A0ABW4UGB6_9HYPH</name>
<dbReference type="NCBIfam" id="TIGR01643">
    <property type="entry name" value="YD_repeat_2x"/>
    <property type="match status" value="1"/>
</dbReference>
<dbReference type="Gene3D" id="2.180.10.10">
    <property type="entry name" value="RHS repeat-associated core"/>
    <property type="match status" value="1"/>
</dbReference>
<dbReference type="Proteomes" id="UP001597405">
    <property type="component" value="Unassembled WGS sequence"/>
</dbReference>
<protein>
    <submittedName>
        <fullName evidence="1">RHS repeat domain-containing protein</fullName>
    </submittedName>
</protein>
<organism evidence="1 2">
    <name type="scientific">Mesorhizobium newzealandense</name>
    <dbReference type="NCBI Taxonomy" id="1300302"/>
    <lineage>
        <taxon>Bacteria</taxon>
        <taxon>Pseudomonadati</taxon>
        <taxon>Pseudomonadota</taxon>
        <taxon>Alphaproteobacteria</taxon>
        <taxon>Hyphomicrobiales</taxon>
        <taxon>Phyllobacteriaceae</taxon>
        <taxon>Mesorhizobium</taxon>
    </lineage>
</organism>
<dbReference type="InterPro" id="IPR031325">
    <property type="entry name" value="RHS_repeat"/>
</dbReference>
<sequence>MSIWQDCRGKVRWVSVITATIVSMLPTVANSSVSYGYDDLGRVTSALYDNGMCIAYSYDANGNRTAQNNAVGTTVWGSGVWGCFNWTP</sequence>
<dbReference type="EMBL" id="JBHUGZ010000016">
    <property type="protein sequence ID" value="MFD1985440.1"/>
    <property type="molecule type" value="Genomic_DNA"/>
</dbReference>
<dbReference type="InterPro" id="IPR006530">
    <property type="entry name" value="YD"/>
</dbReference>
<dbReference type="Pfam" id="PF05593">
    <property type="entry name" value="RHS_repeat"/>
    <property type="match status" value="1"/>
</dbReference>
<proteinExistence type="predicted"/>
<comment type="caution">
    <text evidence="1">The sequence shown here is derived from an EMBL/GenBank/DDBJ whole genome shotgun (WGS) entry which is preliminary data.</text>
</comment>
<accession>A0ABW4UGB6</accession>
<evidence type="ECO:0000313" key="1">
    <source>
        <dbReference type="EMBL" id="MFD1985440.1"/>
    </source>
</evidence>
<reference evidence="2" key="1">
    <citation type="journal article" date="2019" name="Int. J. Syst. Evol. Microbiol.">
        <title>The Global Catalogue of Microorganisms (GCM) 10K type strain sequencing project: providing services to taxonomists for standard genome sequencing and annotation.</title>
        <authorList>
            <consortium name="The Broad Institute Genomics Platform"/>
            <consortium name="The Broad Institute Genome Sequencing Center for Infectious Disease"/>
            <person name="Wu L."/>
            <person name="Ma J."/>
        </authorList>
    </citation>
    <scope>NUCLEOTIDE SEQUENCE [LARGE SCALE GENOMIC DNA]</scope>
    <source>
        <strain evidence="2">CGMCC 1.16225</strain>
    </source>
</reference>
<gene>
    <name evidence="1" type="ORF">ACFSOZ_23290</name>
</gene>
<evidence type="ECO:0000313" key="2">
    <source>
        <dbReference type="Proteomes" id="UP001597405"/>
    </source>
</evidence>